<name>U5NCF7_9BURK</name>
<dbReference type="EMBL" id="CP004885">
    <property type="protein sequence ID" value="AGX87829.1"/>
    <property type="molecule type" value="Genomic_DNA"/>
</dbReference>
<evidence type="ECO:0000313" key="1">
    <source>
        <dbReference type="EMBL" id="AGX87829.1"/>
    </source>
</evidence>
<organism evidence="1 2">
    <name type="scientific">Candidatus Symbiobacter mobilis CR</name>
    <dbReference type="NCBI Taxonomy" id="946483"/>
    <lineage>
        <taxon>Bacteria</taxon>
        <taxon>Pseudomonadati</taxon>
        <taxon>Pseudomonadota</taxon>
        <taxon>Betaproteobacteria</taxon>
        <taxon>Burkholderiales</taxon>
        <taxon>Comamonadaceae</taxon>
    </lineage>
</organism>
<gene>
    <name evidence="1" type="ORF">Cenrod_1745</name>
</gene>
<dbReference type="KEGG" id="cbx:Cenrod_1745"/>
<protein>
    <submittedName>
        <fullName evidence="1">Uncharacterized protein</fullName>
    </submittedName>
</protein>
<proteinExistence type="predicted"/>
<accession>U5NCF7</accession>
<dbReference type="HOGENOM" id="CLU_2913891_0_0_4"/>
<reference evidence="1 2" key="1">
    <citation type="journal article" date="2013" name="Genome Biol.">
        <title>Genomic analysis reveals key aspects of prokaryotic symbiosis in the phototrophic consortium "Chlorochromatium aggregatum".</title>
        <authorList>
            <person name="Liu Z."/>
            <person name="Muller J."/>
            <person name="Li T."/>
            <person name="Alvey R.M."/>
            <person name="Vogl K."/>
            <person name="Frigaard N.U."/>
            <person name="Rockwell N.C."/>
            <person name="Boyd E.S."/>
            <person name="Tomsho L.P."/>
            <person name="Schuster S.C."/>
            <person name="Henke P."/>
            <person name="Rohde M."/>
            <person name="Overmann J."/>
            <person name="Bryant D.A."/>
        </authorList>
    </citation>
    <scope>NUCLEOTIDE SEQUENCE [LARGE SCALE GENOMIC DNA]</scope>
    <source>
        <strain evidence="1">CR</strain>
    </source>
</reference>
<sequence length="61" mass="6428">MLGEITMLQTGANVPSAQRFGTTPLGLAMLAALAHAEETGTDAKPAQRRTTHMPYCCILVA</sequence>
<keyword evidence="2" id="KW-1185">Reference proteome</keyword>
<dbReference type="Proteomes" id="UP000017184">
    <property type="component" value="Chromosome"/>
</dbReference>
<dbReference type="AlphaFoldDB" id="U5NCF7"/>
<evidence type="ECO:0000313" key="2">
    <source>
        <dbReference type="Proteomes" id="UP000017184"/>
    </source>
</evidence>